<proteinExistence type="predicted"/>
<reference evidence="3" key="1">
    <citation type="journal article" date="2019" name="Int. J. Syst. Evol. Microbiol.">
        <title>The Global Catalogue of Microorganisms (GCM) 10K type strain sequencing project: providing services to taxonomists for standard genome sequencing and annotation.</title>
        <authorList>
            <consortium name="The Broad Institute Genomics Platform"/>
            <consortium name="The Broad Institute Genome Sequencing Center for Infectious Disease"/>
            <person name="Wu L."/>
            <person name="Ma J."/>
        </authorList>
    </citation>
    <scope>NUCLEOTIDE SEQUENCE [LARGE SCALE GENOMIC DNA]</scope>
    <source>
        <strain evidence="3">CGMCC 4.7277</strain>
    </source>
</reference>
<comment type="caution">
    <text evidence="2">The sequence shown here is derived from an EMBL/GenBank/DDBJ whole genome shotgun (WGS) entry which is preliminary data.</text>
</comment>
<protein>
    <submittedName>
        <fullName evidence="2">DUF4390 domain-containing protein</fullName>
    </submittedName>
</protein>
<name>A0ABW0QAC7_9BURK</name>
<dbReference type="RefSeq" id="WP_068836032.1">
    <property type="nucleotide sequence ID" value="NZ_JBHSMX010000019.1"/>
</dbReference>
<evidence type="ECO:0000313" key="2">
    <source>
        <dbReference type="EMBL" id="MFC5521683.1"/>
    </source>
</evidence>
<dbReference type="Pfam" id="PF14334">
    <property type="entry name" value="DUF4390"/>
    <property type="match status" value="1"/>
</dbReference>
<accession>A0ABW0QAC7</accession>
<dbReference type="InterPro" id="IPR025500">
    <property type="entry name" value="DUF4390"/>
</dbReference>
<feature type="chain" id="PRO_5046674709" evidence="1">
    <location>
        <begin position="34"/>
        <end position="217"/>
    </location>
</feature>
<keyword evidence="1" id="KW-0732">Signal</keyword>
<evidence type="ECO:0000313" key="3">
    <source>
        <dbReference type="Proteomes" id="UP001596084"/>
    </source>
</evidence>
<feature type="signal peptide" evidence="1">
    <location>
        <begin position="1"/>
        <end position="33"/>
    </location>
</feature>
<keyword evidence="3" id="KW-1185">Reference proteome</keyword>
<dbReference type="Proteomes" id="UP001596084">
    <property type="component" value="Unassembled WGS sequence"/>
</dbReference>
<dbReference type="EMBL" id="JBHSMX010000019">
    <property type="protein sequence ID" value="MFC5521683.1"/>
    <property type="molecule type" value="Genomic_DNA"/>
</dbReference>
<sequence>MTVFITQFLKKAAASALGRILLGFCLCTFLAHAQSGAAATEVSQLRVERGDDGVHLSALVRFDLPPVVEDALLKGIPMFFVVEADIYRDRWYWTDPRVASATRTLRLAYQPLTRRWRVNIASGLISNSAGLRATLNQNYESMDEALSAIRRVARWKIAEASELDPDASYKVDFNFHLDLSQLPRPFQIGMAGQREWTISAQVKERLKLEPAAAEGSK</sequence>
<organism evidence="2 3">
    <name type="scientific">Polaromonas jejuensis</name>
    <dbReference type="NCBI Taxonomy" id="457502"/>
    <lineage>
        <taxon>Bacteria</taxon>
        <taxon>Pseudomonadati</taxon>
        <taxon>Pseudomonadota</taxon>
        <taxon>Betaproteobacteria</taxon>
        <taxon>Burkholderiales</taxon>
        <taxon>Comamonadaceae</taxon>
        <taxon>Polaromonas</taxon>
    </lineage>
</organism>
<gene>
    <name evidence="2" type="ORF">ACFPP7_12260</name>
</gene>
<evidence type="ECO:0000256" key="1">
    <source>
        <dbReference type="SAM" id="SignalP"/>
    </source>
</evidence>